<dbReference type="InterPro" id="IPR016032">
    <property type="entry name" value="Sig_transdc_resp-reg_C-effctor"/>
</dbReference>
<organism evidence="5 6">
    <name type="scientific">Pseudonocardia humida</name>
    <dbReference type="NCBI Taxonomy" id="2800819"/>
    <lineage>
        <taxon>Bacteria</taxon>
        <taxon>Bacillati</taxon>
        <taxon>Actinomycetota</taxon>
        <taxon>Actinomycetes</taxon>
        <taxon>Pseudonocardiales</taxon>
        <taxon>Pseudonocardiaceae</taxon>
        <taxon>Pseudonocardia</taxon>
    </lineage>
</organism>
<evidence type="ECO:0000313" key="5">
    <source>
        <dbReference type="EMBL" id="MCO1660566.1"/>
    </source>
</evidence>
<dbReference type="PANTHER" id="PTHR44688">
    <property type="entry name" value="DNA-BINDING TRANSCRIPTIONAL ACTIVATOR DEVR_DOSR"/>
    <property type="match status" value="1"/>
</dbReference>
<evidence type="ECO:0000313" key="6">
    <source>
        <dbReference type="Proteomes" id="UP001165283"/>
    </source>
</evidence>
<dbReference type="Pfam" id="PF00196">
    <property type="entry name" value="GerE"/>
    <property type="match status" value="1"/>
</dbReference>
<keyword evidence="2" id="KW-0238">DNA-binding</keyword>
<gene>
    <name evidence="5" type="ORF">KDL28_36500</name>
</gene>
<dbReference type="EMBL" id="JAGSOV010000086">
    <property type="protein sequence ID" value="MCO1660566.1"/>
    <property type="molecule type" value="Genomic_DNA"/>
</dbReference>
<name>A0ABT1AC84_9PSEU</name>
<dbReference type="CDD" id="cd06170">
    <property type="entry name" value="LuxR_C_like"/>
    <property type="match status" value="1"/>
</dbReference>
<keyword evidence="3" id="KW-0804">Transcription</keyword>
<dbReference type="SUPFAM" id="SSF48452">
    <property type="entry name" value="TPR-like"/>
    <property type="match status" value="1"/>
</dbReference>
<dbReference type="PANTHER" id="PTHR44688:SF16">
    <property type="entry name" value="DNA-BINDING TRANSCRIPTIONAL ACTIVATOR DEVR_DOSR"/>
    <property type="match status" value="1"/>
</dbReference>
<dbReference type="InterPro" id="IPR000792">
    <property type="entry name" value="Tscrpt_reg_LuxR_C"/>
</dbReference>
<accession>A0ABT1AC84</accession>
<comment type="caution">
    <text evidence="5">The sequence shown here is derived from an EMBL/GenBank/DDBJ whole genome shotgun (WGS) entry which is preliminary data.</text>
</comment>
<evidence type="ECO:0000259" key="4">
    <source>
        <dbReference type="PROSITE" id="PS50043"/>
    </source>
</evidence>
<evidence type="ECO:0000256" key="2">
    <source>
        <dbReference type="ARBA" id="ARBA00023125"/>
    </source>
</evidence>
<dbReference type="Gene3D" id="1.25.40.10">
    <property type="entry name" value="Tetratricopeptide repeat domain"/>
    <property type="match status" value="1"/>
</dbReference>
<sequence length="249" mass="26850">MPLVRVSIPLMHLLRGETDCAAATFEEFRELPATFPYGVRWAVTLSQTGLAAVGLDDREVAGAVYRRLLPTAPYYSGDGSGAVFSSGANARLLGELATTTGRLDEAAAHHRDAMAMNARIGARPFVALSRLGLGRALHRRGRTADRPEAREEVVRAAAEFRRLGMPGPLRDADTLLAGIDAARRSDDPLSVREREIAVLITAGLSNRDIADRLVLSERTVETHVRNSLAKLGCTNRTEIAAWAVRSGLG</sequence>
<dbReference type="SUPFAM" id="SSF46894">
    <property type="entry name" value="C-terminal effector domain of the bipartite response regulators"/>
    <property type="match status" value="1"/>
</dbReference>
<dbReference type="InterPro" id="IPR011990">
    <property type="entry name" value="TPR-like_helical_dom_sf"/>
</dbReference>
<evidence type="ECO:0000256" key="1">
    <source>
        <dbReference type="ARBA" id="ARBA00023015"/>
    </source>
</evidence>
<keyword evidence="6" id="KW-1185">Reference proteome</keyword>
<dbReference type="PROSITE" id="PS50043">
    <property type="entry name" value="HTH_LUXR_2"/>
    <property type="match status" value="1"/>
</dbReference>
<dbReference type="InterPro" id="IPR036388">
    <property type="entry name" value="WH-like_DNA-bd_sf"/>
</dbReference>
<protein>
    <recommendedName>
        <fullName evidence="4">HTH luxR-type domain-containing protein</fullName>
    </recommendedName>
</protein>
<dbReference type="Proteomes" id="UP001165283">
    <property type="component" value="Unassembled WGS sequence"/>
</dbReference>
<reference evidence="5" key="1">
    <citation type="submission" date="2021-04" db="EMBL/GenBank/DDBJ databases">
        <title>Pseudonocardia sp. nov., isolated from sandy soil of mangrove forest.</title>
        <authorList>
            <person name="Zan Z."/>
            <person name="Huang R."/>
            <person name="Liu W."/>
        </authorList>
    </citation>
    <scope>NUCLEOTIDE SEQUENCE</scope>
    <source>
        <strain evidence="5">S2-4</strain>
    </source>
</reference>
<evidence type="ECO:0000256" key="3">
    <source>
        <dbReference type="ARBA" id="ARBA00023163"/>
    </source>
</evidence>
<feature type="domain" description="HTH luxR-type" evidence="4">
    <location>
        <begin position="182"/>
        <end position="247"/>
    </location>
</feature>
<dbReference type="Gene3D" id="1.10.10.10">
    <property type="entry name" value="Winged helix-like DNA-binding domain superfamily/Winged helix DNA-binding domain"/>
    <property type="match status" value="1"/>
</dbReference>
<keyword evidence="1" id="KW-0805">Transcription regulation</keyword>
<dbReference type="SMART" id="SM00421">
    <property type="entry name" value="HTH_LUXR"/>
    <property type="match status" value="1"/>
</dbReference>
<dbReference type="PRINTS" id="PR00038">
    <property type="entry name" value="HTHLUXR"/>
</dbReference>
<dbReference type="PROSITE" id="PS00622">
    <property type="entry name" value="HTH_LUXR_1"/>
    <property type="match status" value="1"/>
</dbReference>
<proteinExistence type="predicted"/>